<evidence type="ECO:0008006" key="3">
    <source>
        <dbReference type="Google" id="ProtNLM"/>
    </source>
</evidence>
<dbReference type="PIRSF" id="PIRSF038992">
    <property type="entry name" value="Aldolase_Ia"/>
    <property type="match status" value="1"/>
</dbReference>
<dbReference type="SUPFAM" id="SSF51569">
    <property type="entry name" value="Aldolase"/>
    <property type="match status" value="1"/>
</dbReference>
<dbReference type="Gene3D" id="3.20.20.70">
    <property type="entry name" value="Aldolase class I"/>
    <property type="match status" value="1"/>
</dbReference>
<organism evidence="1 2">
    <name type="scientific">Enterococcus termitis</name>
    <dbReference type="NCBI Taxonomy" id="332950"/>
    <lineage>
        <taxon>Bacteria</taxon>
        <taxon>Bacillati</taxon>
        <taxon>Bacillota</taxon>
        <taxon>Bacilli</taxon>
        <taxon>Lactobacillales</taxon>
        <taxon>Enterococcaceae</taxon>
        <taxon>Enterococcus</taxon>
    </lineage>
</organism>
<dbReference type="InterPro" id="IPR013785">
    <property type="entry name" value="Aldolase_TIM"/>
</dbReference>
<evidence type="ECO:0000313" key="1">
    <source>
        <dbReference type="EMBL" id="OEG16655.1"/>
    </source>
</evidence>
<dbReference type="GO" id="GO:0004332">
    <property type="term" value="F:fructose-bisphosphate aldolase activity"/>
    <property type="evidence" value="ECO:0007669"/>
    <property type="project" value="InterPro"/>
</dbReference>
<keyword evidence="2" id="KW-1185">Reference proteome</keyword>
<dbReference type="InterPro" id="IPR002915">
    <property type="entry name" value="DeoC/FbaB/LacD_aldolase"/>
</dbReference>
<dbReference type="AlphaFoldDB" id="A0A1E5GVF9"/>
<reference evidence="2" key="1">
    <citation type="submission" date="2016-09" db="EMBL/GenBank/DDBJ databases">
        <authorList>
            <person name="Gulvik C.A."/>
        </authorList>
    </citation>
    <scope>NUCLEOTIDE SEQUENCE [LARGE SCALE GENOMIC DNA]</scope>
    <source>
        <strain evidence="2">LMG 8895</strain>
    </source>
</reference>
<dbReference type="RefSeq" id="WP_069663053.1">
    <property type="nucleotide sequence ID" value="NZ_JBHUJJ010000001.1"/>
</dbReference>
<dbReference type="PANTHER" id="PTHR47916:SF1">
    <property type="entry name" value="3-HYDROXY-5-PHOSPHONOOXYPENTANE-2,4-DIONE THIOLASE"/>
    <property type="match status" value="1"/>
</dbReference>
<dbReference type="Proteomes" id="UP000095094">
    <property type="component" value="Unassembled WGS sequence"/>
</dbReference>
<evidence type="ECO:0000313" key="2">
    <source>
        <dbReference type="Proteomes" id="UP000095094"/>
    </source>
</evidence>
<dbReference type="InterPro" id="IPR041720">
    <property type="entry name" value="FbaB-like"/>
</dbReference>
<protein>
    <recommendedName>
        <fullName evidence="3">Fructose-bisphosphate aldolase</fullName>
    </recommendedName>
</protein>
<dbReference type="SMART" id="SM01133">
    <property type="entry name" value="DeoC"/>
    <property type="match status" value="1"/>
</dbReference>
<dbReference type="Pfam" id="PF01791">
    <property type="entry name" value="DeoC"/>
    <property type="match status" value="1"/>
</dbReference>
<name>A0A1E5GVF9_9ENTE</name>
<sequence length="272" mass="30111">MVKVTNQVGKELRISRFLNSESKRTVMVAYAHGVLLGPIKGMETNAEINQQVDTLREADAILMPMGFLPYVQPLFEGKDAPEMIALYDWQSISRPANHLGYTEGSIEPITSIERVLASGATGVMTYLFIGFDDPELEAKEVRRNYEVNELCQKYGLIHIIEPRVVKSKETNTDGTMKLELMKVHTRMAAELGADFIKVKYPDTPERLKELQDISPAPLLVAGGSKIADGDADQMAEASVTAGTAGIVFGRNIYQADQPKEALARFLNIVHQK</sequence>
<accession>A0A1E5GVF9</accession>
<comment type="caution">
    <text evidence="1">The sequence shown here is derived from an EMBL/GenBank/DDBJ whole genome shotgun (WGS) entry which is preliminary data.</text>
</comment>
<gene>
    <name evidence="1" type="ORF">BCR25_03390</name>
</gene>
<proteinExistence type="predicted"/>
<dbReference type="PATRIC" id="fig|332950.4.peg.1459"/>
<dbReference type="PANTHER" id="PTHR47916">
    <property type="entry name" value="FRUCTOSE-BISPHOSPHATE ALDOLASE CLASS 1"/>
    <property type="match status" value="1"/>
</dbReference>
<dbReference type="InterPro" id="IPR050456">
    <property type="entry name" value="DeoC/FbaB_aldolase"/>
</dbReference>
<dbReference type="EMBL" id="MIJY01000012">
    <property type="protein sequence ID" value="OEG16655.1"/>
    <property type="molecule type" value="Genomic_DNA"/>
</dbReference>